<accession>A0A4Q9PLV9</accession>
<keyword evidence="1" id="KW-0472">Membrane</keyword>
<keyword evidence="1" id="KW-1133">Transmembrane helix</keyword>
<proteinExistence type="predicted"/>
<protein>
    <recommendedName>
        <fullName evidence="2">DUF6533 domain-containing protein</fullName>
    </recommendedName>
</protein>
<organism evidence="3 4">
    <name type="scientific">Dichomitus squalens</name>
    <dbReference type="NCBI Taxonomy" id="114155"/>
    <lineage>
        <taxon>Eukaryota</taxon>
        <taxon>Fungi</taxon>
        <taxon>Dikarya</taxon>
        <taxon>Basidiomycota</taxon>
        <taxon>Agaricomycotina</taxon>
        <taxon>Agaricomycetes</taxon>
        <taxon>Polyporales</taxon>
        <taxon>Polyporaceae</taxon>
        <taxon>Dichomitus</taxon>
    </lineage>
</organism>
<feature type="transmembrane region" description="Helical" evidence="1">
    <location>
        <begin position="58"/>
        <end position="77"/>
    </location>
</feature>
<keyword evidence="4" id="KW-1185">Reference proteome</keyword>
<evidence type="ECO:0000259" key="2">
    <source>
        <dbReference type="Pfam" id="PF20151"/>
    </source>
</evidence>
<dbReference type="EMBL" id="ML145173">
    <property type="protein sequence ID" value="TBU55197.1"/>
    <property type="molecule type" value="Genomic_DNA"/>
</dbReference>
<feature type="domain" description="DUF6533" evidence="2">
    <location>
        <begin position="6"/>
        <end position="44"/>
    </location>
</feature>
<reference evidence="3 4" key="1">
    <citation type="submission" date="2019-01" db="EMBL/GenBank/DDBJ databases">
        <title>Draft genome sequences of three monokaryotic isolates of the white-rot basidiomycete fungus Dichomitus squalens.</title>
        <authorList>
            <consortium name="DOE Joint Genome Institute"/>
            <person name="Lopez S.C."/>
            <person name="Andreopoulos B."/>
            <person name="Pangilinan J."/>
            <person name="Lipzen A."/>
            <person name="Riley R."/>
            <person name="Ahrendt S."/>
            <person name="Ng V."/>
            <person name="Barry K."/>
            <person name="Daum C."/>
            <person name="Grigoriev I.V."/>
            <person name="Hilden K.S."/>
            <person name="Makela M.R."/>
            <person name="de Vries R.P."/>
        </authorList>
    </citation>
    <scope>NUCLEOTIDE SEQUENCE [LARGE SCALE GENOMIC DNA]</scope>
    <source>
        <strain evidence="3 4">CBS 464.89</strain>
    </source>
</reference>
<feature type="transmembrane region" description="Helical" evidence="1">
    <location>
        <begin position="97"/>
        <end position="117"/>
    </location>
</feature>
<gene>
    <name evidence="3" type="ORF">BD310DRAFT_826395</name>
</gene>
<sequence length="152" mass="17038">HIDDSALLLYDYLMTLNGEVMLFWLPRQVNGATALFLLNRYISLAAQLLACMPVPSSFQVAVAGYVAFYVMQSLQYFHWATFSAPRMHALYSGRYKWIVSATVFVLALVPLVINMAVSSPDTGPFWRPSNRALNIHSATYDLSLMRTIPGKA</sequence>
<evidence type="ECO:0000313" key="3">
    <source>
        <dbReference type="EMBL" id="TBU55197.1"/>
    </source>
</evidence>
<keyword evidence="1" id="KW-0812">Transmembrane</keyword>
<dbReference type="AlphaFoldDB" id="A0A4Q9PLV9"/>
<dbReference type="Pfam" id="PF20151">
    <property type="entry name" value="DUF6533"/>
    <property type="match status" value="1"/>
</dbReference>
<feature type="non-terminal residue" evidence="3">
    <location>
        <position position="1"/>
    </location>
</feature>
<name>A0A4Q9PLV9_9APHY</name>
<dbReference type="InterPro" id="IPR045340">
    <property type="entry name" value="DUF6533"/>
</dbReference>
<evidence type="ECO:0000313" key="4">
    <source>
        <dbReference type="Proteomes" id="UP000292082"/>
    </source>
</evidence>
<dbReference type="Proteomes" id="UP000292082">
    <property type="component" value="Unassembled WGS sequence"/>
</dbReference>
<evidence type="ECO:0000256" key="1">
    <source>
        <dbReference type="SAM" id="Phobius"/>
    </source>
</evidence>